<evidence type="ECO:0000313" key="2">
    <source>
        <dbReference type="EMBL" id="KAK6314389.1"/>
    </source>
</evidence>
<feature type="signal peptide" evidence="1">
    <location>
        <begin position="1"/>
        <end position="28"/>
    </location>
</feature>
<dbReference type="InterPro" id="IPR001611">
    <property type="entry name" value="Leu-rich_rpt"/>
</dbReference>
<reference evidence="2 3" key="1">
    <citation type="submission" date="2021-04" db="EMBL/GenBank/DDBJ databases">
        <authorList>
            <person name="De Guttry C."/>
            <person name="Zahm M."/>
            <person name="Klopp C."/>
            <person name="Cabau C."/>
            <person name="Louis A."/>
            <person name="Berthelot C."/>
            <person name="Parey E."/>
            <person name="Roest Crollius H."/>
            <person name="Montfort J."/>
            <person name="Robinson-Rechavi M."/>
            <person name="Bucao C."/>
            <person name="Bouchez O."/>
            <person name="Gislard M."/>
            <person name="Lluch J."/>
            <person name="Milhes M."/>
            <person name="Lampietro C."/>
            <person name="Lopez Roques C."/>
            <person name="Donnadieu C."/>
            <person name="Braasch I."/>
            <person name="Desvignes T."/>
            <person name="Postlethwait J."/>
            <person name="Bobe J."/>
            <person name="Wedekind C."/>
            <person name="Guiguen Y."/>
        </authorList>
    </citation>
    <scope>NUCLEOTIDE SEQUENCE [LARGE SCALE GENOMIC DNA]</scope>
    <source>
        <strain evidence="2">Cs_M1</strain>
        <tissue evidence="2">Blood</tissue>
    </source>
</reference>
<evidence type="ECO:0000256" key="1">
    <source>
        <dbReference type="SAM" id="SignalP"/>
    </source>
</evidence>
<dbReference type="AlphaFoldDB" id="A0AAN8QS37"/>
<dbReference type="EMBL" id="JAGTTL010000013">
    <property type="protein sequence ID" value="KAK6314389.1"/>
    <property type="molecule type" value="Genomic_DNA"/>
</dbReference>
<keyword evidence="1" id="KW-0732">Signal</keyword>
<dbReference type="Gene3D" id="3.80.10.10">
    <property type="entry name" value="Ribonuclease Inhibitor"/>
    <property type="match status" value="1"/>
</dbReference>
<accession>A0AAN8QS37</accession>
<dbReference type="InterPro" id="IPR032675">
    <property type="entry name" value="LRR_dom_sf"/>
</dbReference>
<dbReference type="Proteomes" id="UP001356427">
    <property type="component" value="Unassembled WGS sequence"/>
</dbReference>
<organism evidence="2 3">
    <name type="scientific">Coregonus suidteri</name>
    <dbReference type="NCBI Taxonomy" id="861788"/>
    <lineage>
        <taxon>Eukaryota</taxon>
        <taxon>Metazoa</taxon>
        <taxon>Chordata</taxon>
        <taxon>Craniata</taxon>
        <taxon>Vertebrata</taxon>
        <taxon>Euteleostomi</taxon>
        <taxon>Actinopterygii</taxon>
        <taxon>Neopterygii</taxon>
        <taxon>Teleostei</taxon>
        <taxon>Protacanthopterygii</taxon>
        <taxon>Salmoniformes</taxon>
        <taxon>Salmonidae</taxon>
        <taxon>Coregoninae</taxon>
        <taxon>Coregonus</taxon>
    </lineage>
</organism>
<gene>
    <name evidence="2" type="ORF">J4Q44_G00158480</name>
</gene>
<name>A0AAN8QS37_9TELE</name>
<dbReference type="SUPFAM" id="SSF52058">
    <property type="entry name" value="L domain-like"/>
    <property type="match status" value="1"/>
</dbReference>
<sequence length="303" mass="34561">MKKAGKTWFRAWCSFFFVCCFSTTETRTRNGRKQRKIKETEFIELTDLGKNTSFNGSCNTADHWPYFPPNLRPSPPLEQNTTMTEEIFGDLALLKPGQSMGDAWNTSDIRAEEPCRLEVMKNQTGLWGSSVQRQPQQTSPGNHLSHTLGQYLDSTTIPMTSDLQKLGLTSDFMKVPEETLFIEVWDLGEGAGDHRYKAKWAITEEHGIVLDQGTWLQNDDNWVIWRCPHLTKGYAMPVRYIVQHSTGQYDAANLVRAISNLKKLCHLDLSMNQFTKIPESVVSLTSMEWLDMVQSLPHDIHSA</sequence>
<protein>
    <submittedName>
        <fullName evidence="2">Uncharacterized protein</fullName>
    </submittedName>
</protein>
<keyword evidence="3" id="KW-1185">Reference proteome</keyword>
<dbReference type="PROSITE" id="PS51450">
    <property type="entry name" value="LRR"/>
    <property type="match status" value="1"/>
</dbReference>
<comment type="caution">
    <text evidence="2">The sequence shown here is derived from an EMBL/GenBank/DDBJ whole genome shotgun (WGS) entry which is preliminary data.</text>
</comment>
<proteinExistence type="predicted"/>
<feature type="chain" id="PRO_5042907422" evidence="1">
    <location>
        <begin position="29"/>
        <end position="303"/>
    </location>
</feature>
<evidence type="ECO:0000313" key="3">
    <source>
        <dbReference type="Proteomes" id="UP001356427"/>
    </source>
</evidence>